<reference evidence="2" key="1">
    <citation type="submission" date="2018-06" db="EMBL/GenBank/DDBJ databases">
        <authorList>
            <person name="Zhirakovskaya E."/>
        </authorList>
    </citation>
    <scope>NUCLEOTIDE SEQUENCE</scope>
</reference>
<name>A0A3B0VPR7_9ZZZZ</name>
<dbReference type="SUPFAM" id="SSF52833">
    <property type="entry name" value="Thioredoxin-like"/>
    <property type="match status" value="1"/>
</dbReference>
<dbReference type="Gene3D" id="3.40.30.10">
    <property type="entry name" value="Glutaredoxin"/>
    <property type="match status" value="1"/>
</dbReference>
<dbReference type="CDD" id="cd02966">
    <property type="entry name" value="TlpA_like_family"/>
    <property type="match status" value="1"/>
</dbReference>
<dbReference type="GO" id="GO:0016491">
    <property type="term" value="F:oxidoreductase activity"/>
    <property type="evidence" value="ECO:0007669"/>
    <property type="project" value="InterPro"/>
</dbReference>
<dbReference type="EMBL" id="UOFA01000210">
    <property type="protein sequence ID" value="VAW45628.1"/>
    <property type="molecule type" value="Genomic_DNA"/>
</dbReference>
<dbReference type="PROSITE" id="PS00194">
    <property type="entry name" value="THIOREDOXIN_1"/>
    <property type="match status" value="1"/>
</dbReference>
<dbReference type="InterPro" id="IPR050553">
    <property type="entry name" value="Thioredoxin_ResA/DsbE_sf"/>
</dbReference>
<dbReference type="InterPro" id="IPR000866">
    <property type="entry name" value="AhpC/TSA"/>
</dbReference>
<dbReference type="GO" id="GO:0016209">
    <property type="term" value="F:antioxidant activity"/>
    <property type="evidence" value="ECO:0007669"/>
    <property type="project" value="InterPro"/>
</dbReference>
<evidence type="ECO:0000313" key="2">
    <source>
        <dbReference type="EMBL" id="VAW45628.1"/>
    </source>
</evidence>
<dbReference type="Pfam" id="PF00578">
    <property type="entry name" value="AhpC-TSA"/>
    <property type="match status" value="1"/>
</dbReference>
<gene>
    <name evidence="2" type="ORF">MNBD_GAMMA02-281</name>
</gene>
<dbReference type="InterPro" id="IPR017937">
    <property type="entry name" value="Thioredoxin_CS"/>
</dbReference>
<sequence>MKNLLCLWALIFAVSAPAASQDQSEPDISSPNWSLVDAQNITHQFPQQAIENQQVTVLFFWATWCPYCKQLMPHIQSALYQYQDTLNLKVYALNINEDADPQAYLNSQGYSFKLFPEAEKVAKIYQIHGTPGVLIFNQKGELVFDLRTVQSNHLVNQKASNGAKSVRLAPYWAAEIRKALQDLLTKT</sequence>
<dbReference type="PANTHER" id="PTHR42852:SF17">
    <property type="entry name" value="THIOREDOXIN-LIKE PROTEIN HI_1115"/>
    <property type="match status" value="1"/>
</dbReference>
<accession>A0A3B0VPR7</accession>
<dbReference type="PROSITE" id="PS51352">
    <property type="entry name" value="THIOREDOXIN_2"/>
    <property type="match status" value="1"/>
</dbReference>
<evidence type="ECO:0000259" key="1">
    <source>
        <dbReference type="PROSITE" id="PS51352"/>
    </source>
</evidence>
<dbReference type="InterPro" id="IPR013766">
    <property type="entry name" value="Thioredoxin_domain"/>
</dbReference>
<feature type="domain" description="Thioredoxin" evidence="1">
    <location>
        <begin position="10"/>
        <end position="185"/>
    </location>
</feature>
<dbReference type="PANTHER" id="PTHR42852">
    <property type="entry name" value="THIOL:DISULFIDE INTERCHANGE PROTEIN DSBE"/>
    <property type="match status" value="1"/>
</dbReference>
<dbReference type="AlphaFoldDB" id="A0A3B0VPR7"/>
<protein>
    <recommendedName>
        <fullName evidence="1">Thioredoxin domain-containing protein</fullName>
    </recommendedName>
</protein>
<organism evidence="2">
    <name type="scientific">hydrothermal vent metagenome</name>
    <dbReference type="NCBI Taxonomy" id="652676"/>
    <lineage>
        <taxon>unclassified sequences</taxon>
        <taxon>metagenomes</taxon>
        <taxon>ecological metagenomes</taxon>
    </lineage>
</organism>
<dbReference type="InterPro" id="IPR036249">
    <property type="entry name" value="Thioredoxin-like_sf"/>
</dbReference>
<proteinExistence type="predicted"/>